<name>A0A8X6SKL9_TRICX</name>
<dbReference type="InterPro" id="IPR038717">
    <property type="entry name" value="Tc1-like_DDE_dom"/>
</dbReference>
<keyword evidence="4" id="KW-1185">Reference proteome</keyword>
<gene>
    <name evidence="3" type="primary">NCL1_15756</name>
    <name evidence="3" type="ORF">TNCV_1569611</name>
</gene>
<reference evidence="3" key="1">
    <citation type="submission" date="2020-08" db="EMBL/GenBank/DDBJ databases">
        <title>Multicomponent nature underlies the extraordinary mechanical properties of spider dragline silk.</title>
        <authorList>
            <person name="Kono N."/>
            <person name="Nakamura H."/>
            <person name="Mori M."/>
            <person name="Yoshida Y."/>
            <person name="Ohtoshi R."/>
            <person name="Malay A.D."/>
            <person name="Moran D.A.P."/>
            <person name="Tomita M."/>
            <person name="Numata K."/>
            <person name="Arakawa K."/>
        </authorList>
    </citation>
    <scope>NUCLEOTIDE SEQUENCE</scope>
</reference>
<proteinExistence type="predicted"/>
<dbReference type="InterPro" id="IPR036397">
    <property type="entry name" value="RNaseH_sf"/>
</dbReference>
<dbReference type="Gene3D" id="3.30.420.10">
    <property type="entry name" value="Ribonuclease H-like superfamily/Ribonuclease H"/>
    <property type="match status" value="1"/>
</dbReference>
<evidence type="ECO:0000313" key="3">
    <source>
        <dbReference type="EMBL" id="GFY15146.1"/>
    </source>
</evidence>
<evidence type="ECO:0000259" key="2">
    <source>
        <dbReference type="Pfam" id="PF13358"/>
    </source>
</evidence>
<dbReference type="EMBL" id="BMAU01021334">
    <property type="protein sequence ID" value="GFY15146.1"/>
    <property type="molecule type" value="Genomic_DNA"/>
</dbReference>
<dbReference type="AlphaFoldDB" id="A0A8X6SKL9"/>
<accession>A0A8X6SKL9</accession>
<feature type="chain" id="PRO_5036502628" description="Tc1-like transposase DDE domain-containing protein" evidence="1">
    <location>
        <begin position="18"/>
        <end position="136"/>
    </location>
</feature>
<dbReference type="GO" id="GO:0003676">
    <property type="term" value="F:nucleic acid binding"/>
    <property type="evidence" value="ECO:0007669"/>
    <property type="project" value="InterPro"/>
</dbReference>
<feature type="signal peptide" evidence="1">
    <location>
        <begin position="1"/>
        <end position="17"/>
    </location>
</feature>
<evidence type="ECO:0000256" key="1">
    <source>
        <dbReference type="SAM" id="SignalP"/>
    </source>
</evidence>
<organism evidence="3 4">
    <name type="scientific">Trichonephila clavipes</name>
    <name type="common">Golden silk orbweaver</name>
    <name type="synonym">Nephila clavipes</name>
    <dbReference type="NCBI Taxonomy" id="2585209"/>
    <lineage>
        <taxon>Eukaryota</taxon>
        <taxon>Metazoa</taxon>
        <taxon>Ecdysozoa</taxon>
        <taxon>Arthropoda</taxon>
        <taxon>Chelicerata</taxon>
        <taxon>Arachnida</taxon>
        <taxon>Araneae</taxon>
        <taxon>Araneomorphae</taxon>
        <taxon>Entelegynae</taxon>
        <taxon>Araneoidea</taxon>
        <taxon>Nephilidae</taxon>
        <taxon>Trichonephila</taxon>
    </lineage>
</organism>
<comment type="caution">
    <text evidence="3">The sequence shown here is derived from an EMBL/GenBank/DDBJ whole genome shotgun (WGS) entry which is preliminary data.</text>
</comment>
<sequence length="136" mass="15289">MLHFCVLQPVALSFIQALRNPTFQQDNARPHVTGIVQTFLDTENARLFPLPTRSPDLSPIENVWSMVAEWLARHHTPVTTVHERWHCVETAWASVPVHAIQSLIQCPGVELLLLLPEGVVLGTKFSGSKHPNFLKI</sequence>
<protein>
    <recommendedName>
        <fullName evidence="2">Tc1-like transposase DDE domain-containing protein</fullName>
    </recommendedName>
</protein>
<evidence type="ECO:0000313" key="4">
    <source>
        <dbReference type="Proteomes" id="UP000887159"/>
    </source>
</evidence>
<dbReference type="Pfam" id="PF13358">
    <property type="entry name" value="DDE_3"/>
    <property type="match status" value="1"/>
</dbReference>
<feature type="domain" description="Tc1-like transposase DDE" evidence="2">
    <location>
        <begin position="25"/>
        <end position="75"/>
    </location>
</feature>
<keyword evidence="1" id="KW-0732">Signal</keyword>
<dbReference type="Proteomes" id="UP000887159">
    <property type="component" value="Unassembled WGS sequence"/>
</dbReference>